<evidence type="ECO:0000313" key="1">
    <source>
        <dbReference type="EMBL" id="JAH49490.1"/>
    </source>
</evidence>
<sequence>MLKSYHRSSLQRIKKKKMFTEGISIANPAHKLSHYAIRIKLKSLFMITAAVVLL</sequence>
<reference evidence="1" key="1">
    <citation type="submission" date="2014-11" db="EMBL/GenBank/DDBJ databases">
        <authorList>
            <person name="Amaro Gonzalez C."/>
        </authorList>
    </citation>
    <scope>NUCLEOTIDE SEQUENCE</scope>
</reference>
<dbReference type="AlphaFoldDB" id="A0A0E9T9D8"/>
<organism evidence="1">
    <name type="scientific">Anguilla anguilla</name>
    <name type="common">European freshwater eel</name>
    <name type="synonym">Muraena anguilla</name>
    <dbReference type="NCBI Taxonomy" id="7936"/>
    <lineage>
        <taxon>Eukaryota</taxon>
        <taxon>Metazoa</taxon>
        <taxon>Chordata</taxon>
        <taxon>Craniata</taxon>
        <taxon>Vertebrata</taxon>
        <taxon>Euteleostomi</taxon>
        <taxon>Actinopterygii</taxon>
        <taxon>Neopterygii</taxon>
        <taxon>Teleostei</taxon>
        <taxon>Anguilliformes</taxon>
        <taxon>Anguillidae</taxon>
        <taxon>Anguilla</taxon>
    </lineage>
</organism>
<dbReference type="EMBL" id="GBXM01059087">
    <property type="protein sequence ID" value="JAH49490.1"/>
    <property type="molecule type" value="Transcribed_RNA"/>
</dbReference>
<name>A0A0E9T9D8_ANGAN</name>
<proteinExistence type="predicted"/>
<protein>
    <submittedName>
        <fullName evidence="1">Uncharacterized protein</fullName>
    </submittedName>
</protein>
<reference evidence="1" key="2">
    <citation type="journal article" date="2015" name="Fish Shellfish Immunol.">
        <title>Early steps in the European eel (Anguilla anguilla)-Vibrio vulnificus interaction in the gills: Role of the RtxA13 toxin.</title>
        <authorList>
            <person name="Callol A."/>
            <person name="Pajuelo D."/>
            <person name="Ebbesson L."/>
            <person name="Teles M."/>
            <person name="MacKenzie S."/>
            <person name="Amaro C."/>
        </authorList>
    </citation>
    <scope>NUCLEOTIDE SEQUENCE</scope>
</reference>
<accession>A0A0E9T9D8</accession>